<evidence type="ECO:0000256" key="3">
    <source>
        <dbReference type="ARBA" id="ARBA00022644"/>
    </source>
</evidence>
<reference evidence="6 7" key="1">
    <citation type="submission" date="2017-10" db="EMBL/GenBank/DDBJ databases">
        <title>The draft genome sequence of Williamsia sp. BULT 1.1 isolated from the semi-arid grassland soils from South Africa.</title>
        <authorList>
            <person name="Kabwe M.H."/>
            <person name="Govender N."/>
            <person name="Mutseka Lunga P."/>
            <person name="Vikram S."/>
            <person name="Makhalanyane T.P."/>
        </authorList>
    </citation>
    <scope>NUCLEOTIDE SEQUENCE [LARGE SCALE GENOMIC DNA]</scope>
    <source>
        <strain evidence="6 7">BULT 1.1</strain>
    </source>
</reference>
<dbReference type="Gene3D" id="3.30.465.10">
    <property type="match status" value="1"/>
</dbReference>
<dbReference type="PROSITE" id="PS51387">
    <property type="entry name" value="FAD_PCMH"/>
    <property type="match status" value="1"/>
</dbReference>
<name>A0A2G3PS24_WILMA</name>
<sequence length="436" mass="47294">MLSVTAVWRNWGRTESVNPAEVVTPRDTHEVADVVARARTTGVTVKAVGSGHSFSAIAIAPEIQLDMSGQRGLVAVDTATGRATLRAGTTLREIPGLLAPYGLAMANLGDVDAQTISGATSTGTHGTGLRHGGISTQITAVQLVTGKGDVRTVNTSEPQLLSAVALGLGALGVITEVTLQCVPAFTLRAQEGPEQVDDVIDSFLEKVALHDHYEFYWFPHTGFALTKTNTKLPPETPRSGPGAVRRLIDDEVVSNGLFRVTCEVGARFPSAVPRINSLAGNALSARTYTDASTKVFVSPRRVRFREMEYAIPLDRVPQALNEVRDMINRRGFRVSFPIEVRAAAADDLMLSTASGRDSGYIAVHRYHADPVDGYFDEVERIMADHGGRPHWGKMHTRDARHLRSVYPRFDEFLSVRGDLDPDRVFVNPYLASVLGD</sequence>
<dbReference type="InterPro" id="IPR006093">
    <property type="entry name" value="Oxy_OxRdtase_FAD_BS"/>
</dbReference>
<dbReference type="SUPFAM" id="SSF56176">
    <property type="entry name" value="FAD-binding/transporter-associated domain-like"/>
    <property type="match status" value="1"/>
</dbReference>
<dbReference type="AlphaFoldDB" id="A0A2G3PS24"/>
<dbReference type="EMBL" id="PEBD01000004">
    <property type="protein sequence ID" value="PHV68668.1"/>
    <property type="molecule type" value="Genomic_DNA"/>
</dbReference>
<comment type="similarity">
    <text evidence="2">Belongs to the oxygen-dependent FAD-linked oxidoreductase family.</text>
</comment>
<evidence type="ECO:0000256" key="1">
    <source>
        <dbReference type="ARBA" id="ARBA00005147"/>
    </source>
</evidence>
<dbReference type="Gene3D" id="3.30.43.10">
    <property type="entry name" value="Uridine Diphospho-n-acetylenolpyruvylglucosamine Reductase, domain 2"/>
    <property type="match status" value="1"/>
</dbReference>
<dbReference type="GO" id="GO:0080049">
    <property type="term" value="F:L-gulono-1,4-lactone dehydrogenase activity"/>
    <property type="evidence" value="ECO:0007669"/>
    <property type="project" value="TreeGrafter"/>
</dbReference>
<keyword evidence="4" id="KW-0560">Oxidoreductase</keyword>
<dbReference type="GO" id="GO:0016020">
    <property type="term" value="C:membrane"/>
    <property type="evidence" value="ECO:0007669"/>
    <property type="project" value="InterPro"/>
</dbReference>
<dbReference type="InterPro" id="IPR016167">
    <property type="entry name" value="FAD-bd_PCMH_sub1"/>
</dbReference>
<dbReference type="GO" id="GO:0003885">
    <property type="term" value="F:D-arabinono-1,4-lactone oxidase activity"/>
    <property type="evidence" value="ECO:0007669"/>
    <property type="project" value="InterPro"/>
</dbReference>
<dbReference type="InterPro" id="IPR010031">
    <property type="entry name" value="FAD_lactone_oxidase-like"/>
</dbReference>
<protein>
    <submittedName>
        <fullName evidence="6">FAD-linked oxidoreductase</fullName>
    </submittedName>
</protein>
<gene>
    <name evidence="6" type="ORF">CSW57_05675</name>
</gene>
<dbReference type="PANTHER" id="PTHR43762:SF1">
    <property type="entry name" value="D-ARABINONO-1,4-LACTONE OXIDASE"/>
    <property type="match status" value="1"/>
</dbReference>
<dbReference type="Pfam" id="PF01565">
    <property type="entry name" value="FAD_binding_4"/>
    <property type="match status" value="1"/>
</dbReference>
<dbReference type="Gene3D" id="1.10.45.10">
    <property type="entry name" value="Vanillyl-alcohol Oxidase, Chain A, domain 4"/>
    <property type="match status" value="1"/>
</dbReference>
<dbReference type="InterPro" id="IPR016171">
    <property type="entry name" value="Vanillyl_alc_oxidase_C-sub2"/>
</dbReference>
<evidence type="ECO:0000313" key="7">
    <source>
        <dbReference type="Proteomes" id="UP000225108"/>
    </source>
</evidence>
<dbReference type="InterPro" id="IPR016166">
    <property type="entry name" value="FAD-bd_PCMH"/>
</dbReference>
<dbReference type="PROSITE" id="PS00862">
    <property type="entry name" value="OX2_COVAL_FAD"/>
    <property type="match status" value="1"/>
</dbReference>
<dbReference type="InterPro" id="IPR006094">
    <property type="entry name" value="Oxid_FAD_bind_N"/>
</dbReference>
<dbReference type="PIRSF" id="PIRSF000136">
    <property type="entry name" value="LGO_GLO"/>
    <property type="match status" value="1"/>
</dbReference>
<keyword evidence="3" id="KW-0060">Ascorbate biosynthesis</keyword>
<proteinExistence type="inferred from homology"/>
<evidence type="ECO:0000256" key="2">
    <source>
        <dbReference type="ARBA" id="ARBA00005466"/>
    </source>
</evidence>
<dbReference type="InterPro" id="IPR007173">
    <property type="entry name" value="ALO_C"/>
</dbReference>
<comment type="caution">
    <text evidence="6">The sequence shown here is derived from an EMBL/GenBank/DDBJ whole genome shotgun (WGS) entry which is preliminary data.</text>
</comment>
<dbReference type="InterPro" id="IPR016169">
    <property type="entry name" value="FAD-bd_PCMH_sub2"/>
</dbReference>
<dbReference type="PANTHER" id="PTHR43762">
    <property type="entry name" value="L-GULONOLACTONE OXIDASE"/>
    <property type="match status" value="1"/>
</dbReference>
<dbReference type="Pfam" id="PF04030">
    <property type="entry name" value="ALO"/>
    <property type="match status" value="1"/>
</dbReference>
<evidence type="ECO:0000256" key="4">
    <source>
        <dbReference type="ARBA" id="ARBA00023002"/>
    </source>
</evidence>
<evidence type="ECO:0000259" key="5">
    <source>
        <dbReference type="PROSITE" id="PS51387"/>
    </source>
</evidence>
<evidence type="ECO:0000313" key="6">
    <source>
        <dbReference type="EMBL" id="PHV68668.1"/>
    </source>
</evidence>
<accession>A0A2G3PS24</accession>
<dbReference type="GO" id="GO:0071949">
    <property type="term" value="F:FAD binding"/>
    <property type="evidence" value="ECO:0007669"/>
    <property type="project" value="InterPro"/>
</dbReference>
<dbReference type="RefSeq" id="WP_099381781.1">
    <property type="nucleotide sequence ID" value="NZ_PEBD01000004.1"/>
</dbReference>
<dbReference type="GO" id="GO:0019853">
    <property type="term" value="P:L-ascorbic acid biosynthetic process"/>
    <property type="evidence" value="ECO:0007669"/>
    <property type="project" value="UniProtKB-UniPathway"/>
</dbReference>
<dbReference type="UniPathway" id="UPA00132"/>
<comment type="pathway">
    <text evidence="1">Cofactor biosynthesis; L-ascorbate biosynthesis.</text>
</comment>
<dbReference type="Proteomes" id="UP000225108">
    <property type="component" value="Unassembled WGS sequence"/>
</dbReference>
<dbReference type="Gene3D" id="3.30.70.2520">
    <property type="match status" value="1"/>
</dbReference>
<dbReference type="NCBIfam" id="TIGR01679">
    <property type="entry name" value="bact_FAD_ox"/>
    <property type="match status" value="1"/>
</dbReference>
<organism evidence="6 7">
    <name type="scientific">Williamsia marianensis</name>
    <dbReference type="NCBI Taxonomy" id="85044"/>
    <lineage>
        <taxon>Bacteria</taxon>
        <taxon>Bacillati</taxon>
        <taxon>Actinomycetota</taxon>
        <taxon>Actinomycetes</taxon>
        <taxon>Mycobacteriales</taxon>
        <taxon>Nocardiaceae</taxon>
        <taxon>Williamsia</taxon>
    </lineage>
</organism>
<dbReference type="InterPro" id="IPR036318">
    <property type="entry name" value="FAD-bd_PCMH-like_sf"/>
</dbReference>
<feature type="domain" description="FAD-binding PCMH-type" evidence="5">
    <location>
        <begin position="15"/>
        <end position="184"/>
    </location>
</feature>